<organism evidence="7 8">
    <name type="scientific">Artemia franciscana</name>
    <name type="common">Brine shrimp</name>
    <name type="synonym">Artemia sanfranciscana</name>
    <dbReference type="NCBI Taxonomy" id="6661"/>
    <lineage>
        <taxon>Eukaryota</taxon>
        <taxon>Metazoa</taxon>
        <taxon>Ecdysozoa</taxon>
        <taxon>Arthropoda</taxon>
        <taxon>Crustacea</taxon>
        <taxon>Branchiopoda</taxon>
        <taxon>Anostraca</taxon>
        <taxon>Artemiidae</taxon>
        <taxon>Artemia</taxon>
    </lineage>
</organism>
<dbReference type="GO" id="GO:0005783">
    <property type="term" value="C:endoplasmic reticulum"/>
    <property type="evidence" value="ECO:0007669"/>
    <property type="project" value="TreeGrafter"/>
</dbReference>
<dbReference type="Gene3D" id="1.10.287.110">
    <property type="entry name" value="DnaJ domain"/>
    <property type="match status" value="1"/>
</dbReference>
<dbReference type="CDD" id="cd06257">
    <property type="entry name" value="DnaJ"/>
    <property type="match status" value="1"/>
</dbReference>
<keyword evidence="1" id="KW-0143">Chaperone</keyword>
<dbReference type="Pfam" id="PF00226">
    <property type="entry name" value="DnaJ"/>
    <property type="match status" value="1"/>
</dbReference>
<dbReference type="EMBL" id="JAVRJZ010000003">
    <property type="protein sequence ID" value="KAK2724487.1"/>
    <property type="molecule type" value="Genomic_DNA"/>
</dbReference>
<dbReference type="AlphaFoldDB" id="A0AA88IPT7"/>
<dbReference type="GO" id="GO:0051787">
    <property type="term" value="F:misfolded protein binding"/>
    <property type="evidence" value="ECO:0007669"/>
    <property type="project" value="TreeGrafter"/>
</dbReference>
<sequence>MRYSFFILYFFTIYLGAIAKDYYKTLGIQKSASDRDIKKAFRKLAMKYHPDKNKEEGAEDKFKDVAEAYEVLSDPDKRKQYDMQGFDGFSKTQGSPYQFDLNQFMKQFQTGFNFDFGDSNVRMQRPSAKMGKHGFFNFDDFFNDDLFGDDFGASFFTAKSHSSSCKTVTKKVGNVVQTYTTCS</sequence>
<keyword evidence="8" id="KW-1185">Reference proteome</keyword>
<dbReference type="InterPro" id="IPR001623">
    <property type="entry name" value="DnaJ_domain"/>
</dbReference>
<dbReference type="InterPro" id="IPR051948">
    <property type="entry name" value="Hsp70_co-chaperone_J-domain"/>
</dbReference>
<dbReference type="GO" id="GO:0036503">
    <property type="term" value="P:ERAD pathway"/>
    <property type="evidence" value="ECO:0007669"/>
    <property type="project" value="TreeGrafter"/>
</dbReference>
<dbReference type="SUPFAM" id="SSF46565">
    <property type="entry name" value="Chaperone J-domain"/>
    <property type="match status" value="1"/>
</dbReference>
<dbReference type="Proteomes" id="UP001187531">
    <property type="component" value="Unassembled WGS sequence"/>
</dbReference>
<protein>
    <recommendedName>
        <fullName evidence="2">DnaJ homolog subfamily B member 9</fullName>
    </recommendedName>
    <alternativeName>
        <fullName evidence="3">Endoplasmic reticulum DNA J domain-containing protein 4</fullName>
    </alternativeName>
</protein>
<evidence type="ECO:0000256" key="5">
    <source>
        <dbReference type="ARBA" id="ARBA00046365"/>
    </source>
</evidence>
<dbReference type="InterPro" id="IPR036869">
    <property type="entry name" value="J_dom_sf"/>
</dbReference>
<dbReference type="PANTHER" id="PTHR44360:SF1">
    <property type="entry name" value="DNAJ HOMOLOG SUBFAMILY B MEMBER 9"/>
    <property type="match status" value="1"/>
</dbReference>
<comment type="caution">
    <text evidence="7">The sequence shown here is derived from an EMBL/GenBank/DDBJ whole genome shotgun (WGS) entry which is preliminary data.</text>
</comment>
<dbReference type="SMART" id="SM00271">
    <property type="entry name" value="DnaJ"/>
    <property type="match status" value="1"/>
</dbReference>
<evidence type="ECO:0000313" key="8">
    <source>
        <dbReference type="Proteomes" id="UP001187531"/>
    </source>
</evidence>
<dbReference type="PROSITE" id="PS50076">
    <property type="entry name" value="DNAJ_2"/>
    <property type="match status" value="1"/>
</dbReference>
<evidence type="ECO:0000256" key="1">
    <source>
        <dbReference type="ARBA" id="ARBA00023186"/>
    </source>
</evidence>
<feature type="domain" description="J" evidence="6">
    <location>
        <begin position="21"/>
        <end position="85"/>
    </location>
</feature>
<dbReference type="GO" id="GO:0051087">
    <property type="term" value="F:protein-folding chaperone binding"/>
    <property type="evidence" value="ECO:0007669"/>
    <property type="project" value="TreeGrafter"/>
</dbReference>
<dbReference type="InterPro" id="IPR018253">
    <property type="entry name" value="DnaJ_domain_CS"/>
</dbReference>
<comment type="function">
    <text evidence="4">Co-chaperone for Hsp70 protein HSPA5/BiP that acts as a key repressor of the ERN1/IRE1-mediated unfolded protein response (UPR). J domain-containing co-chaperones stimulate the ATPase activity of Hsp70 proteins and are required for efficient substrate recognition by Hsp70 proteins. In the unstressed endoplasmic reticulum, interacts with the luminal region of ERN1/IRE1 and selectively recruits HSPA5/BiP: HSPA5/BiP disrupts the dimerization of the active ERN1/IRE1 luminal region, thereby inactivating ERN1/IRE1. Also involved in endoplasmic reticulum-associated degradation (ERAD) of misfolded proteins. Required for survival of B-cell progenitors and normal antibody production.</text>
</comment>
<evidence type="ECO:0000256" key="3">
    <source>
        <dbReference type="ARBA" id="ARBA00041533"/>
    </source>
</evidence>
<gene>
    <name evidence="7" type="ORF">QYM36_001105</name>
</gene>
<evidence type="ECO:0000259" key="6">
    <source>
        <dbReference type="PROSITE" id="PS50076"/>
    </source>
</evidence>
<dbReference type="PRINTS" id="PR00625">
    <property type="entry name" value="JDOMAIN"/>
</dbReference>
<dbReference type="PROSITE" id="PS00636">
    <property type="entry name" value="DNAJ_1"/>
    <property type="match status" value="1"/>
</dbReference>
<accession>A0AA88IPT7</accession>
<evidence type="ECO:0000256" key="2">
    <source>
        <dbReference type="ARBA" id="ARBA00040158"/>
    </source>
</evidence>
<comment type="subunit">
    <text evidence="5">Interacts with HSPA5/BiP; interaction is direct. Interacts with ERN1/IRE1 (via the luminal region). Interacts with DERL1.</text>
</comment>
<evidence type="ECO:0000256" key="4">
    <source>
        <dbReference type="ARBA" id="ARBA00045428"/>
    </source>
</evidence>
<reference evidence="7" key="1">
    <citation type="submission" date="2023-07" db="EMBL/GenBank/DDBJ databases">
        <title>Chromosome-level genome assembly of Artemia franciscana.</title>
        <authorList>
            <person name="Jo E."/>
        </authorList>
    </citation>
    <scope>NUCLEOTIDE SEQUENCE</scope>
    <source>
        <tissue evidence="7">Whole body</tissue>
    </source>
</reference>
<name>A0AA88IPT7_ARTSF</name>
<dbReference type="PANTHER" id="PTHR44360">
    <property type="entry name" value="DNAJ HOMOLOG SUBFAMILY B MEMBER 9"/>
    <property type="match status" value="1"/>
</dbReference>
<proteinExistence type="predicted"/>
<evidence type="ECO:0000313" key="7">
    <source>
        <dbReference type="EMBL" id="KAK2724487.1"/>
    </source>
</evidence>